<accession>A0A821V283</accession>
<feature type="compositionally biased region" description="Polar residues" evidence="1">
    <location>
        <begin position="70"/>
        <end position="80"/>
    </location>
</feature>
<name>A0A821V283_9NEOP</name>
<organism evidence="2 3">
    <name type="scientific">Pieris macdunnoughi</name>
    <dbReference type="NCBI Taxonomy" id="345717"/>
    <lineage>
        <taxon>Eukaryota</taxon>
        <taxon>Metazoa</taxon>
        <taxon>Ecdysozoa</taxon>
        <taxon>Arthropoda</taxon>
        <taxon>Hexapoda</taxon>
        <taxon>Insecta</taxon>
        <taxon>Pterygota</taxon>
        <taxon>Neoptera</taxon>
        <taxon>Endopterygota</taxon>
        <taxon>Lepidoptera</taxon>
        <taxon>Glossata</taxon>
        <taxon>Ditrysia</taxon>
        <taxon>Papilionoidea</taxon>
        <taxon>Pieridae</taxon>
        <taxon>Pierinae</taxon>
        <taxon>Pieris</taxon>
    </lineage>
</organism>
<feature type="compositionally biased region" description="Low complexity" evidence="1">
    <location>
        <begin position="106"/>
        <end position="119"/>
    </location>
</feature>
<reference evidence="2" key="1">
    <citation type="submission" date="2021-02" db="EMBL/GenBank/DDBJ databases">
        <authorList>
            <person name="Steward A R."/>
        </authorList>
    </citation>
    <scope>NUCLEOTIDE SEQUENCE</scope>
</reference>
<dbReference type="Proteomes" id="UP000663880">
    <property type="component" value="Unassembled WGS sequence"/>
</dbReference>
<evidence type="ECO:0000313" key="3">
    <source>
        <dbReference type="Proteomes" id="UP000663880"/>
    </source>
</evidence>
<feature type="compositionally biased region" description="Polar residues" evidence="1">
    <location>
        <begin position="128"/>
        <end position="149"/>
    </location>
</feature>
<evidence type="ECO:0000256" key="1">
    <source>
        <dbReference type="SAM" id="MobiDB-lite"/>
    </source>
</evidence>
<feature type="region of interest" description="Disordered" evidence="1">
    <location>
        <begin position="96"/>
        <end position="174"/>
    </location>
</feature>
<dbReference type="AlphaFoldDB" id="A0A821V283"/>
<feature type="region of interest" description="Disordered" evidence="1">
    <location>
        <begin position="50"/>
        <end position="84"/>
    </location>
</feature>
<gene>
    <name evidence="2" type="ORF">PMACD_LOCUS11108</name>
</gene>
<proteinExistence type="predicted"/>
<comment type="caution">
    <text evidence="2">The sequence shown here is derived from an EMBL/GenBank/DDBJ whole genome shotgun (WGS) entry which is preliminary data.</text>
</comment>
<feature type="compositionally biased region" description="Basic residues" evidence="1">
    <location>
        <begin position="161"/>
        <end position="174"/>
    </location>
</feature>
<dbReference type="EMBL" id="CAJOBZ010000035">
    <property type="protein sequence ID" value="CAF4898822.1"/>
    <property type="molecule type" value="Genomic_DNA"/>
</dbReference>
<sequence>MMIMTLDDRNISLYRDVELICSGRAAVKSPVARYSDAPVSYTDAPIQAASKTQKEWETTSDAPNRAVSKTVPSPTEPQTLSHRDASTVAARLTALVEPKKPTPNDATAMSASESKASAARTMWKTEAATENATSVSSSSMDKLTLNTAIQKPVLTHGMSASKRRRLKKAKRAAE</sequence>
<protein>
    <submittedName>
        <fullName evidence="2">Uncharacterized protein</fullName>
    </submittedName>
</protein>
<evidence type="ECO:0000313" key="2">
    <source>
        <dbReference type="EMBL" id="CAF4898822.1"/>
    </source>
</evidence>
<keyword evidence="3" id="KW-1185">Reference proteome</keyword>